<dbReference type="EMBL" id="RXNS01000013">
    <property type="protein sequence ID" value="RTR01581.1"/>
    <property type="molecule type" value="Genomic_DNA"/>
</dbReference>
<dbReference type="PANTHER" id="PTHR31240:SF0">
    <property type="entry name" value="MATERNAL EFFECT EMBRYO ARREST 18"/>
    <property type="match status" value="1"/>
</dbReference>
<reference evidence="1 2" key="1">
    <citation type="submission" date="2018-12" db="EMBL/GenBank/DDBJ databases">
        <authorList>
            <person name="Yu L."/>
        </authorList>
    </citation>
    <scope>NUCLEOTIDE SEQUENCE [LARGE SCALE GENOMIC DNA]</scope>
    <source>
        <strain evidence="1 2">11S</strain>
    </source>
</reference>
<dbReference type="GO" id="GO:0043743">
    <property type="term" value="F:LPPG:FO 2-phospho-L-lactate transferase activity"/>
    <property type="evidence" value="ECO:0007669"/>
    <property type="project" value="InterPro"/>
</dbReference>
<organism evidence="1 2">
    <name type="scientific">Halomonas nitroreducens</name>
    <dbReference type="NCBI Taxonomy" id="447425"/>
    <lineage>
        <taxon>Bacteria</taxon>
        <taxon>Pseudomonadati</taxon>
        <taxon>Pseudomonadota</taxon>
        <taxon>Gammaproteobacteria</taxon>
        <taxon>Oceanospirillales</taxon>
        <taxon>Halomonadaceae</taxon>
        <taxon>Halomonas</taxon>
    </lineage>
</organism>
<dbReference type="CDD" id="cd07187">
    <property type="entry name" value="YvcK_like"/>
    <property type="match status" value="1"/>
</dbReference>
<dbReference type="OrthoDB" id="5413830at2"/>
<dbReference type="InterPro" id="IPR027591">
    <property type="entry name" value="CofD-rel_GAK"/>
</dbReference>
<dbReference type="Pfam" id="PF01933">
    <property type="entry name" value="CofD"/>
    <property type="match status" value="1"/>
</dbReference>
<dbReference type="SUPFAM" id="SSF142338">
    <property type="entry name" value="CofD-like"/>
    <property type="match status" value="1"/>
</dbReference>
<dbReference type="InterPro" id="IPR038136">
    <property type="entry name" value="CofD-like_dom_sf"/>
</dbReference>
<evidence type="ECO:0000313" key="2">
    <source>
        <dbReference type="Proteomes" id="UP000267400"/>
    </source>
</evidence>
<comment type="caution">
    <text evidence="1">The sequence shown here is derived from an EMBL/GenBank/DDBJ whole genome shotgun (WGS) entry which is preliminary data.</text>
</comment>
<dbReference type="Proteomes" id="UP000267400">
    <property type="component" value="Unassembled WGS sequence"/>
</dbReference>
<dbReference type="InterPro" id="IPR002882">
    <property type="entry name" value="CofD"/>
</dbReference>
<gene>
    <name evidence="1" type="ORF">EKG36_13920</name>
</gene>
<evidence type="ECO:0000313" key="1">
    <source>
        <dbReference type="EMBL" id="RTR01581.1"/>
    </source>
</evidence>
<accession>A0A431V1V6</accession>
<protein>
    <submittedName>
        <fullName evidence="1">GAK system CofD-like protein</fullName>
    </submittedName>
</protein>
<dbReference type="Gene3D" id="3.40.50.10680">
    <property type="entry name" value="CofD-like domains"/>
    <property type="match status" value="1"/>
</dbReference>
<dbReference type="PANTHER" id="PTHR31240">
    <property type="entry name" value="MATERNAL EFFECT EMBRYO ARREST 18"/>
    <property type="match status" value="1"/>
</dbReference>
<dbReference type="AlphaFoldDB" id="A0A431V1V6"/>
<keyword evidence="2" id="KW-1185">Reference proteome</keyword>
<dbReference type="NCBIfam" id="TIGR04357">
    <property type="entry name" value="CofD_rel_GAK"/>
    <property type="match status" value="1"/>
</dbReference>
<name>A0A431V1V6_9GAMM</name>
<proteinExistence type="predicted"/>
<sequence length="396" mass="42840">MEIRPPRTDQVPDSLRVRRYRQAPEQGPRLLFFSGGSALAGVSRKLQRYSHNTVHLVTPFDSGGSSAMLRHAFGMPALGDLRSRLMALADETAPDHSQVCRLFAHRLPMEATPEDLRATLEALARGHHVLVSDLTPALRRPLCRQLDVFREAMPATFELRGACIGNLILAGGYLAGRRQLAPMARQAAELVQARGTVRAVVDHDYHLAATLADGRRVLGQHRITGKEVPPLDTPIARLDLSASGDAHVPVTATLPEESRRLITSADLICYPPGSFYSSVLANLLPAGIGRAIRDNPCPKVFIPNPGHDPEQVGKDLPGLVATLLETLRRDTGEDCPATALLDVILIDSRHGDYAGHLDADFLAELGVTLIDTPLVAARGASHFDDDRLVAALMSLA</sequence>